<organism evidence="1 2">
    <name type="scientific">Bacillus solimangrovi</name>
    <dbReference type="NCBI Taxonomy" id="1305675"/>
    <lineage>
        <taxon>Bacteria</taxon>
        <taxon>Bacillati</taxon>
        <taxon>Bacillota</taxon>
        <taxon>Bacilli</taxon>
        <taxon>Bacillales</taxon>
        <taxon>Bacillaceae</taxon>
        <taxon>Bacillus</taxon>
    </lineage>
</organism>
<sequence length="57" mass="6492">MIYCCKQHVDLALDDVVDLEQTAPLLEEISEDILGNEKCKYCENQALYQVEASKLSE</sequence>
<accession>A0A1E5LG82</accession>
<dbReference type="RefSeq" id="WP_069716891.1">
    <property type="nucleotide sequence ID" value="NZ_MJEH01000017.1"/>
</dbReference>
<comment type="caution">
    <text evidence="1">The sequence shown here is derived from an EMBL/GenBank/DDBJ whole genome shotgun (WGS) entry which is preliminary data.</text>
</comment>
<dbReference type="Pfam" id="PF14116">
    <property type="entry name" value="YyzF"/>
    <property type="match status" value="1"/>
</dbReference>
<proteinExistence type="predicted"/>
<name>A0A1E5LG82_9BACI</name>
<dbReference type="STRING" id="1305675.BFG57_13635"/>
<evidence type="ECO:0000313" key="2">
    <source>
        <dbReference type="Proteomes" id="UP000095209"/>
    </source>
</evidence>
<dbReference type="AlphaFoldDB" id="A0A1E5LG82"/>
<dbReference type="EMBL" id="MJEH01000017">
    <property type="protein sequence ID" value="OEH93083.1"/>
    <property type="molecule type" value="Genomic_DNA"/>
</dbReference>
<reference evidence="1 2" key="1">
    <citation type="submission" date="2016-08" db="EMBL/GenBank/DDBJ databases">
        <title>Genome of Bacillus solimangrovi GH2-4.</title>
        <authorList>
            <person name="Lim S."/>
            <person name="Kim B.-C."/>
        </authorList>
    </citation>
    <scope>NUCLEOTIDE SEQUENCE [LARGE SCALE GENOMIC DNA]</scope>
    <source>
        <strain evidence="1 2">GH2-4</strain>
    </source>
</reference>
<dbReference type="Proteomes" id="UP000095209">
    <property type="component" value="Unassembled WGS sequence"/>
</dbReference>
<dbReference type="InterPro" id="IPR025626">
    <property type="entry name" value="YyzF"/>
</dbReference>
<gene>
    <name evidence="1" type="ORF">BFG57_13635</name>
</gene>
<keyword evidence="2" id="KW-1185">Reference proteome</keyword>
<protein>
    <submittedName>
        <fullName evidence="1">CxxH/CxxC protein</fullName>
    </submittedName>
</protein>
<evidence type="ECO:0000313" key="1">
    <source>
        <dbReference type="EMBL" id="OEH93083.1"/>
    </source>
</evidence>
<dbReference type="NCBIfam" id="TIGR04129">
    <property type="entry name" value="CxxH_BA5709"/>
    <property type="match status" value="1"/>
</dbReference>
<dbReference type="OrthoDB" id="1652387at2"/>